<keyword evidence="2" id="KW-1185">Reference proteome</keyword>
<evidence type="ECO:0000313" key="2">
    <source>
        <dbReference type="Proteomes" id="UP001501729"/>
    </source>
</evidence>
<comment type="caution">
    <text evidence="1">The sequence shown here is derived from an EMBL/GenBank/DDBJ whole genome shotgun (WGS) entry which is preliminary data.</text>
</comment>
<dbReference type="Proteomes" id="UP001501729">
    <property type="component" value="Unassembled WGS sequence"/>
</dbReference>
<dbReference type="EMBL" id="BAABKX010000004">
    <property type="protein sequence ID" value="GAA5049293.1"/>
    <property type="molecule type" value="Genomic_DNA"/>
</dbReference>
<protein>
    <submittedName>
        <fullName evidence="1">Uncharacterized protein</fullName>
    </submittedName>
</protein>
<proteinExistence type="predicted"/>
<dbReference type="AlphaFoldDB" id="A0AAV3UGJ5"/>
<organism evidence="1 2">
    <name type="scientific">Haladaptatus pallidirubidus</name>
    <dbReference type="NCBI Taxonomy" id="1008152"/>
    <lineage>
        <taxon>Archaea</taxon>
        <taxon>Methanobacteriati</taxon>
        <taxon>Methanobacteriota</taxon>
        <taxon>Stenosarchaea group</taxon>
        <taxon>Halobacteria</taxon>
        <taxon>Halobacteriales</taxon>
        <taxon>Haladaptataceae</taxon>
        <taxon>Haladaptatus</taxon>
    </lineage>
</organism>
<evidence type="ECO:0000313" key="1">
    <source>
        <dbReference type="EMBL" id="GAA5049293.1"/>
    </source>
</evidence>
<sequence>MILLVTIINTVGHYYTRSVINPRTGPESDCGDLRINFPLTNRLVTFDSNRQTAPTISDSATELLLSIYVIRLP</sequence>
<reference evidence="1 2" key="1">
    <citation type="journal article" date="2019" name="Int. J. Syst. Evol. Microbiol.">
        <title>The Global Catalogue of Microorganisms (GCM) 10K type strain sequencing project: providing services to taxonomists for standard genome sequencing and annotation.</title>
        <authorList>
            <consortium name="The Broad Institute Genomics Platform"/>
            <consortium name="The Broad Institute Genome Sequencing Center for Infectious Disease"/>
            <person name="Wu L."/>
            <person name="Ma J."/>
        </authorList>
    </citation>
    <scope>NUCLEOTIDE SEQUENCE [LARGE SCALE GENOMIC DNA]</scope>
    <source>
        <strain evidence="1 2">JCM 17504</strain>
    </source>
</reference>
<name>A0AAV3UGJ5_9EURY</name>
<accession>A0AAV3UGJ5</accession>
<gene>
    <name evidence="1" type="ORF">GCM10025751_21970</name>
</gene>